<dbReference type="AlphaFoldDB" id="A0A812Q3R0"/>
<gene>
    <name evidence="2" type="ORF">SNAT2548_LOCUS20379</name>
</gene>
<dbReference type="EMBL" id="CAJNDS010002208">
    <property type="protein sequence ID" value="CAE7373080.1"/>
    <property type="molecule type" value="Genomic_DNA"/>
</dbReference>
<evidence type="ECO:0000313" key="3">
    <source>
        <dbReference type="Proteomes" id="UP000604046"/>
    </source>
</evidence>
<organism evidence="2 3">
    <name type="scientific">Symbiodinium natans</name>
    <dbReference type="NCBI Taxonomy" id="878477"/>
    <lineage>
        <taxon>Eukaryota</taxon>
        <taxon>Sar</taxon>
        <taxon>Alveolata</taxon>
        <taxon>Dinophyceae</taxon>
        <taxon>Suessiales</taxon>
        <taxon>Symbiodiniaceae</taxon>
        <taxon>Symbiodinium</taxon>
    </lineage>
</organism>
<feature type="region of interest" description="Disordered" evidence="1">
    <location>
        <begin position="44"/>
        <end position="80"/>
    </location>
</feature>
<protein>
    <submittedName>
        <fullName evidence="2">Uncharacterized protein</fullName>
    </submittedName>
</protein>
<dbReference type="Proteomes" id="UP000604046">
    <property type="component" value="Unassembled WGS sequence"/>
</dbReference>
<reference evidence="2" key="1">
    <citation type="submission" date="2021-02" db="EMBL/GenBank/DDBJ databases">
        <authorList>
            <person name="Dougan E. K."/>
            <person name="Rhodes N."/>
            <person name="Thang M."/>
            <person name="Chan C."/>
        </authorList>
    </citation>
    <scope>NUCLEOTIDE SEQUENCE</scope>
</reference>
<evidence type="ECO:0000313" key="2">
    <source>
        <dbReference type="EMBL" id="CAE7373080.1"/>
    </source>
</evidence>
<evidence type="ECO:0000256" key="1">
    <source>
        <dbReference type="SAM" id="MobiDB-lite"/>
    </source>
</evidence>
<comment type="caution">
    <text evidence="2">The sequence shown here is derived from an EMBL/GenBank/DDBJ whole genome shotgun (WGS) entry which is preliminary data.</text>
</comment>
<accession>A0A812Q3R0</accession>
<name>A0A812Q3R0_9DINO</name>
<keyword evidence="3" id="KW-1185">Reference proteome</keyword>
<sequence length="173" mass="18341">MWARVHVRLHGPVQAGELGKSGSFCGSGRDGPCPAVRLGTLLLDSQRRQQRSLPGGRRRQLDPRRHFPRAPQSLVPDSGRAPCTASLGANPWRVGPRPVQLELPGEQRALEAVGHREARGVFAAVELWDGQSRSLLHAGGSLLRRGVGGLVGGLGIALCGGGPQSQEAPPRLL</sequence>
<proteinExistence type="predicted"/>